<dbReference type="PANTHER" id="PTHR41807">
    <property type="entry name" value="GLUTATHIONE TRANSFERASE 3"/>
    <property type="match status" value="1"/>
</dbReference>
<dbReference type="Proteomes" id="UP001629113">
    <property type="component" value="Unassembled WGS sequence"/>
</dbReference>
<reference evidence="3 4" key="1">
    <citation type="submission" date="2024-06" db="EMBL/GenBank/DDBJ databases">
        <title>Complete genome of Phlyctema vagabunda strain 19-DSS-EL-015.</title>
        <authorList>
            <person name="Fiorenzani C."/>
        </authorList>
    </citation>
    <scope>NUCLEOTIDE SEQUENCE [LARGE SCALE GENOMIC DNA]</scope>
    <source>
        <strain evidence="3 4">19-DSS-EL-015</strain>
    </source>
</reference>
<keyword evidence="2" id="KW-0472">Membrane</keyword>
<evidence type="ECO:0000313" key="3">
    <source>
        <dbReference type="EMBL" id="KAL3424100.1"/>
    </source>
</evidence>
<feature type="region of interest" description="Disordered" evidence="1">
    <location>
        <begin position="98"/>
        <end position="118"/>
    </location>
</feature>
<dbReference type="InterPro" id="IPR038872">
    <property type="entry name" value="Put_GTT3"/>
</dbReference>
<proteinExistence type="predicted"/>
<evidence type="ECO:0000256" key="1">
    <source>
        <dbReference type="SAM" id="MobiDB-lite"/>
    </source>
</evidence>
<dbReference type="PANTHER" id="PTHR41807:SF1">
    <property type="entry name" value="GLUTATHIONE TRANSFERASE 3"/>
    <property type="match status" value="1"/>
</dbReference>
<dbReference type="EMBL" id="JBFCZG010000003">
    <property type="protein sequence ID" value="KAL3424100.1"/>
    <property type="molecule type" value="Genomic_DNA"/>
</dbReference>
<feature type="transmembrane region" description="Helical" evidence="2">
    <location>
        <begin position="240"/>
        <end position="262"/>
    </location>
</feature>
<organism evidence="3 4">
    <name type="scientific">Phlyctema vagabunda</name>
    <dbReference type="NCBI Taxonomy" id="108571"/>
    <lineage>
        <taxon>Eukaryota</taxon>
        <taxon>Fungi</taxon>
        <taxon>Dikarya</taxon>
        <taxon>Ascomycota</taxon>
        <taxon>Pezizomycotina</taxon>
        <taxon>Leotiomycetes</taxon>
        <taxon>Helotiales</taxon>
        <taxon>Dermateaceae</taxon>
        <taxon>Phlyctema</taxon>
    </lineage>
</organism>
<gene>
    <name evidence="3" type="ORF">PVAG01_03381</name>
</gene>
<feature type="transmembrane region" description="Helical" evidence="2">
    <location>
        <begin position="283"/>
        <end position="299"/>
    </location>
</feature>
<name>A0ABR4PLC5_9HELO</name>
<keyword evidence="4" id="KW-1185">Reference proteome</keyword>
<evidence type="ECO:0000313" key="4">
    <source>
        <dbReference type="Proteomes" id="UP001629113"/>
    </source>
</evidence>
<keyword evidence="2" id="KW-1133">Transmembrane helix</keyword>
<comment type="caution">
    <text evidence="3">The sequence shown here is derived from an EMBL/GenBank/DDBJ whole genome shotgun (WGS) entry which is preliminary data.</text>
</comment>
<sequence>MTTWLKQQKKGELVDLADSVGFTDYNGMRKVDLEIALDDYLTQNSTELSSDVRLQPYYKKRGDLSPVKRELSSTVGEGDTAAKRVRRRTTKVAEELANAITGATDESEADDSEVPSQSALMRTPAHPSRLQNLVLASNVPLPPSPAVVADAIDRRTAVLRTKVNQVYKESGITETAQVARETLSTVSAVQAILLAYEIYHLRPELLTSRYAFTIPAIQYLGTSPHAVKIPDLFLLLTSSFWGPASLWLSTSVLLPLLASYFFNLTSKPKTRSNHTKYDYTFDPLTFNVVKALITFVVYGQDATFGGLVDLEYVARINSALYGGWQSVLVGTGIGILVTLYEAVLKK</sequence>
<keyword evidence="2" id="KW-0812">Transmembrane</keyword>
<feature type="transmembrane region" description="Helical" evidence="2">
    <location>
        <begin position="319"/>
        <end position="340"/>
    </location>
</feature>
<evidence type="ECO:0000256" key="2">
    <source>
        <dbReference type="SAM" id="Phobius"/>
    </source>
</evidence>
<accession>A0ABR4PLC5</accession>
<protein>
    <submittedName>
        <fullName evidence="3">Uncharacterized protein</fullName>
    </submittedName>
</protein>